<gene>
    <name evidence="4" type="ORF">SAMN02745248_02298</name>
</gene>
<keyword evidence="5" id="KW-1185">Reference proteome</keyword>
<protein>
    <submittedName>
        <fullName evidence="4">Transcriptional regulator, TetR family</fullName>
    </submittedName>
</protein>
<proteinExistence type="predicted"/>
<reference evidence="4 5" key="1">
    <citation type="submission" date="2016-11" db="EMBL/GenBank/DDBJ databases">
        <authorList>
            <person name="Jaros S."/>
            <person name="Januszkiewicz K."/>
            <person name="Wedrychowicz H."/>
        </authorList>
    </citation>
    <scope>NUCLEOTIDE SEQUENCE [LARGE SCALE GENOMIC DNA]</scope>
    <source>
        <strain evidence="4 5">DSM 3090</strain>
    </source>
</reference>
<dbReference type="AlphaFoldDB" id="A0A1M6RHJ7"/>
<sequence length="188" mass="22170">MNKTDISNEKIIEVSIDMLKGSEVPDLNMRHVAKKCNISVGTIYNYFPTKSELMIAVIQEVWSRVFHGDMLKPEVNEPFTQYISSMYKRAFVSQKEYRNFFVMHRNIMDSHSKNHGRIVMEKYIGHIKQALTEKLRSDENISKEIWTKEFSHEKLVDFIFENMVSMLSKGQDNCEFLIMVLNKILYTK</sequence>
<evidence type="ECO:0000313" key="4">
    <source>
        <dbReference type="EMBL" id="SHK31945.1"/>
    </source>
</evidence>
<feature type="domain" description="HTH tetR-type" evidence="3">
    <location>
        <begin position="5"/>
        <end position="65"/>
    </location>
</feature>
<keyword evidence="1 2" id="KW-0238">DNA-binding</keyword>
<dbReference type="PANTHER" id="PTHR43479:SF11">
    <property type="entry name" value="ACREF_ENVCD OPERON REPRESSOR-RELATED"/>
    <property type="match status" value="1"/>
</dbReference>
<feature type="DNA-binding region" description="H-T-H motif" evidence="2">
    <location>
        <begin position="28"/>
        <end position="47"/>
    </location>
</feature>
<dbReference type="Pfam" id="PF00440">
    <property type="entry name" value="TetR_N"/>
    <property type="match status" value="1"/>
</dbReference>
<dbReference type="Proteomes" id="UP000183952">
    <property type="component" value="Unassembled WGS sequence"/>
</dbReference>
<name>A0A1M6RHJ7_9CLOT</name>
<dbReference type="RefSeq" id="WP_072904218.1">
    <property type="nucleotide sequence ID" value="NZ_FRAD01000022.1"/>
</dbReference>
<evidence type="ECO:0000313" key="5">
    <source>
        <dbReference type="Proteomes" id="UP000183952"/>
    </source>
</evidence>
<dbReference type="SUPFAM" id="SSF46689">
    <property type="entry name" value="Homeodomain-like"/>
    <property type="match status" value="1"/>
</dbReference>
<accession>A0A1M6RHJ7</accession>
<organism evidence="4 5">
    <name type="scientific">Hathewaya proteolytica DSM 3090</name>
    <dbReference type="NCBI Taxonomy" id="1121331"/>
    <lineage>
        <taxon>Bacteria</taxon>
        <taxon>Bacillati</taxon>
        <taxon>Bacillota</taxon>
        <taxon>Clostridia</taxon>
        <taxon>Eubacteriales</taxon>
        <taxon>Clostridiaceae</taxon>
        <taxon>Hathewaya</taxon>
    </lineage>
</organism>
<dbReference type="InterPro" id="IPR050624">
    <property type="entry name" value="HTH-type_Tx_Regulator"/>
</dbReference>
<dbReference type="Gene3D" id="1.10.357.10">
    <property type="entry name" value="Tetracycline Repressor, domain 2"/>
    <property type="match status" value="1"/>
</dbReference>
<dbReference type="OrthoDB" id="9812993at2"/>
<evidence type="ECO:0000259" key="3">
    <source>
        <dbReference type="PROSITE" id="PS50977"/>
    </source>
</evidence>
<dbReference type="GO" id="GO:0003677">
    <property type="term" value="F:DNA binding"/>
    <property type="evidence" value="ECO:0007669"/>
    <property type="project" value="UniProtKB-UniRule"/>
</dbReference>
<dbReference type="InterPro" id="IPR009057">
    <property type="entry name" value="Homeodomain-like_sf"/>
</dbReference>
<dbReference type="PANTHER" id="PTHR43479">
    <property type="entry name" value="ACREF/ENVCD OPERON REPRESSOR-RELATED"/>
    <property type="match status" value="1"/>
</dbReference>
<dbReference type="InterPro" id="IPR001647">
    <property type="entry name" value="HTH_TetR"/>
</dbReference>
<dbReference type="STRING" id="1121331.SAMN02745248_02298"/>
<dbReference type="EMBL" id="FRAD01000022">
    <property type="protein sequence ID" value="SHK31945.1"/>
    <property type="molecule type" value="Genomic_DNA"/>
</dbReference>
<dbReference type="PROSITE" id="PS50977">
    <property type="entry name" value="HTH_TETR_2"/>
    <property type="match status" value="1"/>
</dbReference>
<evidence type="ECO:0000256" key="2">
    <source>
        <dbReference type="PROSITE-ProRule" id="PRU00335"/>
    </source>
</evidence>
<evidence type="ECO:0000256" key="1">
    <source>
        <dbReference type="ARBA" id="ARBA00023125"/>
    </source>
</evidence>